<evidence type="ECO:0000256" key="1">
    <source>
        <dbReference type="SAM" id="MobiDB-lite"/>
    </source>
</evidence>
<dbReference type="CDD" id="cd00121">
    <property type="entry name" value="MATH"/>
    <property type="match status" value="1"/>
</dbReference>
<reference evidence="4" key="1">
    <citation type="submission" date="2012-04" db="EMBL/GenBank/DDBJ databases">
        <title>The Genome Sequence of Loa loa.</title>
        <authorList>
            <consortium name="The Broad Institute Genome Sequencing Platform"/>
            <consortium name="Broad Institute Genome Sequencing Center for Infectious Disease"/>
            <person name="Nutman T.B."/>
            <person name="Fink D.L."/>
            <person name="Russ C."/>
            <person name="Young S."/>
            <person name="Zeng Q."/>
            <person name="Gargeya S."/>
            <person name="Alvarado L."/>
            <person name="Berlin A."/>
            <person name="Chapman S.B."/>
            <person name="Chen Z."/>
            <person name="Freedman E."/>
            <person name="Gellesch M."/>
            <person name="Goldberg J."/>
            <person name="Griggs A."/>
            <person name="Gujja S."/>
            <person name="Heilman E.R."/>
            <person name="Heiman D."/>
            <person name="Howarth C."/>
            <person name="Mehta T."/>
            <person name="Neiman D."/>
            <person name="Pearson M."/>
            <person name="Roberts A."/>
            <person name="Saif S."/>
            <person name="Shea T."/>
            <person name="Shenoy N."/>
            <person name="Sisk P."/>
            <person name="Stolte C."/>
            <person name="Sykes S."/>
            <person name="White J."/>
            <person name="Yandava C."/>
            <person name="Haas B."/>
            <person name="Henn M.R."/>
            <person name="Nusbaum C."/>
            <person name="Birren B."/>
        </authorList>
    </citation>
    <scope>NUCLEOTIDE SEQUENCE [LARGE SCALE GENOMIC DNA]</scope>
</reference>
<evidence type="ECO:0000259" key="3">
    <source>
        <dbReference type="PROSITE" id="PS50144"/>
    </source>
</evidence>
<dbReference type="STRING" id="7209.A0A1I7VZV4"/>
<dbReference type="eggNOG" id="KOG1987">
    <property type="taxonomic scope" value="Eukaryota"/>
</dbReference>
<dbReference type="SUPFAM" id="SSF49599">
    <property type="entry name" value="TRAF domain-like"/>
    <property type="match status" value="1"/>
</dbReference>
<reference evidence="5" key="2">
    <citation type="submission" date="2016-11" db="UniProtKB">
        <authorList>
            <consortium name="WormBaseParasite"/>
        </authorList>
    </citation>
    <scope>IDENTIFICATION</scope>
</reference>
<dbReference type="SMART" id="SM00225">
    <property type="entry name" value="BTB"/>
    <property type="match status" value="1"/>
</dbReference>
<dbReference type="Gene3D" id="2.60.210.10">
    <property type="entry name" value="Apoptosis, Tumor Necrosis Factor Receptor Associated Protein 2, Chain A"/>
    <property type="match status" value="1"/>
</dbReference>
<sequence>MISSLCYPNFVAKRKDLNPWKSRLLITIKPNHTTLKLIYIDLIDICTCVDADCSCPLMKRNFLPEHVLLDEKAIENFTTLVKLALPGNCLRTGLFRHPQLPEAFWQLCLYPGGKRAENANNVSLFLKMSSTSPTKEVRIKVEYRFHFLNDKGVALFSNVNVGEFHAKPPKGGHSWGLRNIPKQKILNCVRDDGSLVISCHIELLPDINRTQCYNSWKLLNTNARTVSGDFVKRQLAAFDNGFMADCVLECSGRQIPVNKFVLSAHSEVFKAMFSYDQLIESTEKKVIIEDAEYEAVRCMLRYMYTGEMELDTEVANVLILAERYQMDDLKLICERKLCNQIDKNNVGEMLYLADLYNCKILRRAVVDLLRTNHSVLASHAWRLLKETNPHLVTEVMEKAMFGEESPPLKRQRHQKILLSQPSDDESV</sequence>
<feature type="domain" description="MATH" evidence="3">
    <location>
        <begin position="67"/>
        <end position="201"/>
    </location>
</feature>
<dbReference type="WBParaSite" id="EN70_8102">
    <property type="protein sequence ID" value="EN70_8102"/>
    <property type="gene ID" value="EN70_8102"/>
</dbReference>
<feature type="region of interest" description="Disordered" evidence="1">
    <location>
        <begin position="403"/>
        <end position="427"/>
    </location>
</feature>
<evidence type="ECO:0000259" key="2">
    <source>
        <dbReference type="PROSITE" id="PS50097"/>
    </source>
</evidence>
<keyword evidence="4" id="KW-1185">Reference proteome</keyword>
<dbReference type="Gene3D" id="1.25.40.420">
    <property type="match status" value="1"/>
</dbReference>
<dbReference type="AlphaFoldDB" id="A0A1I7VZV4"/>
<dbReference type="PANTHER" id="PTHR24413">
    <property type="entry name" value="SPECKLE-TYPE POZ PROTEIN"/>
    <property type="match status" value="1"/>
</dbReference>
<evidence type="ECO:0000313" key="5">
    <source>
        <dbReference type="WBParaSite" id="EN70_8102"/>
    </source>
</evidence>
<accession>A0A1I7VZV4</accession>
<dbReference type="InterPro" id="IPR008974">
    <property type="entry name" value="TRAF-like"/>
</dbReference>
<organism evidence="4 5">
    <name type="scientific">Loa loa</name>
    <name type="common">Eye worm</name>
    <name type="synonym">Filaria loa</name>
    <dbReference type="NCBI Taxonomy" id="7209"/>
    <lineage>
        <taxon>Eukaryota</taxon>
        <taxon>Metazoa</taxon>
        <taxon>Ecdysozoa</taxon>
        <taxon>Nematoda</taxon>
        <taxon>Chromadorea</taxon>
        <taxon>Rhabditida</taxon>
        <taxon>Spirurina</taxon>
        <taxon>Spiruromorpha</taxon>
        <taxon>Filarioidea</taxon>
        <taxon>Onchocercidae</taxon>
        <taxon>Loa</taxon>
    </lineage>
</organism>
<dbReference type="Pfam" id="PF22486">
    <property type="entry name" value="MATH_2"/>
    <property type="match status" value="1"/>
</dbReference>
<dbReference type="Gene3D" id="3.30.710.10">
    <property type="entry name" value="Potassium Channel Kv1.1, Chain A"/>
    <property type="match status" value="1"/>
</dbReference>
<dbReference type="InterPro" id="IPR000210">
    <property type="entry name" value="BTB/POZ_dom"/>
</dbReference>
<proteinExistence type="predicted"/>
<name>A0A1I7VZV4_LOALO</name>
<dbReference type="Pfam" id="PF00651">
    <property type="entry name" value="BTB"/>
    <property type="match status" value="1"/>
</dbReference>
<dbReference type="CDD" id="cd18186">
    <property type="entry name" value="BTB_POZ_ZBTB_KLHL-like"/>
    <property type="match status" value="1"/>
</dbReference>
<dbReference type="GO" id="GO:0030163">
    <property type="term" value="P:protein catabolic process"/>
    <property type="evidence" value="ECO:0007669"/>
    <property type="project" value="UniProtKB-ARBA"/>
</dbReference>
<dbReference type="InterPro" id="IPR002083">
    <property type="entry name" value="MATH/TRAF_dom"/>
</dbReference>
<evidence type="ECO:0000313" key="4">
    <source>
        <dbReference type="Proteomes" id="UP000095285"/>
    </source>
</evidence>
<feature type="domain" description="BTB" evidence="2">
    <location>
        <begin position="244"/>
        <end position="312"/>
    </location>
</feature>
<dbReference type="InterPro" id="IPR011333">
    <property type="entry name" value="SKP1/BTB/POZ_sf"/>
</dbReference>
<dbReference type="SUPFAM" id="SSF54695">
    <property type="entry name" value="POZ domain"/>
    <property type="match status" value="1"/>
</dbReference>
<protein>
    <submittedName>
        <fullName evidence="5">Speckle-type POZ protein</fullName>
    </submittedName>
</protein>
<dbReference type="PROSITE" id="PS50144">
    <property type="entry name" value="MATH"/>
    <property type="match status" value="1"/>
</dbReference>
<dbReference type="PROSITE" id="PS50097">
    <property type="entry name" value="BTB"/>
    <property type="match status" value="1"/>
</dbReference>
<dbReference type="Proteomes" id="UP000095285">
    <property type="component" value="Unassembled WGS sequence"/>
</dbReference>